<proteinExistence type="inferred from homology"/>
<dbReference type="InterPro" id="IPR007267">
    <property type="entry name" value="GtrA_DPMS_TM"/>
</dbReference>
<evidence type="ECO:0000256" key="2">
    <source>
        <dbReference type="ARBA" id="ARBA00009399"/>
    </source>
</evidence>
<dbReference type="AlphaFoldDB" id="A0A6N2T2V4"/>
<dbReference type="Pfam" id="PF04138">
    <property type="entry name" value="GtrA_DPMS_TM"/>
    <property type="match status" value="1"/>
</dbReference>
<comment type="similarity">
    <text evidence="2">Belongs to the GtrA family.</text>
</comment>
<dbReference type="GO" id="GO:0005886">
    <property type="term" value="C:plasma membrane"/>
    <property type="evidence" value="ECO:0007669"/>
    <property type="project" value="TreeGrafter"/>
</dbReference>
<evidence type="ECO:0000256" key="3">
    <source>
        <dbReference type="ARBA" id="ARBA00022692"/>
    </source>
</evidence>
<gene>
    <name evidence="8" type="ORF">AOLFYP35_01121</name>
</gene>
<feature type="transmembrane region" description="Helical" evidence="6">
    <location>
        <begin position="20"/>
        <end position="40"/>
    </location>
</feature>
<reference evidence="8" key="1">
    <citation type="submission" date="2019-11" db="EMBL/GenBank/DDBJ databases">
        <authorList>
            <person name="Feng L."/>
        </authorList>
    </citation>
    <scope>NUCLEOTIDE SEQUENCE</scope>
    <source>
        <strain evidence="8">AodontolyticusLFYP35</strain>
    </source>
</reference>
<feature type="domain" description="GtrA/DPMS transmembrane" evidence="7">
    <location>
        <begin position="19"/>
        <end position="141"/>
    </location>
</feature>
<comment type="subcellular location">
    <subcellularLocation>
        <location evidence="1">Membrane</location>
        <topology evidence="1">Multi-pass membrane protein</topology>
    </subcellularLocation>
</comment>
<dbReference type="EMBL" id="CACRSM010000002">
    <property type="protein sequence ID" value="VYS99108.1"/>
    <property type="molecule type" value="Genomic_DNA"/>
</dbReference>
<evidence type="ECO:0000256" key="4">
    <source>
        <dbReference type="ARBA" id="ARBA00022989"/>
    </source>
</evidence>
<keyword evidence="3 6" id="KW-0812">Transmembrane</keyword>
<sequence>MNVFQKAWKRLLEAGSFYRYLLVGVGTSLLDFSLFSLLSVGFDLPVIPSNITSTVITVCVSYWINQHFVFQAKGFSWASFFSFAGLTLFTGMVLQSAIIWVIVHGLPALGLGISLSLLKPAAKIVAMGTGAVCNYLGYRFIFTRKK</sequence>
<evidence type="ECO:0000313" key="8">
    <source>
        <dbReference type="EMBL" id="VYS99108.1"/>
    </source>
</evidence>
<evidence type="ECO:0000259" key="7">
    <source>
        <dbReference type="Pfam" id="PF04138"/>
    </source>
</evidence>
<name>A0A6N2T2V4_9ACTO</name>
<evidence type="ECO:0000256" key="1">
    <source>
        <dbReference type="ARBA" id="ARBA00004141"/>
    </source>
</evidence>
<keyword evidence="5 6" id="KW-0472">Membrane</keyword>
<protein>
    <submittedName>
        <fullName evidence="8">GtrA-like protein</fullName>
    </submittedName>
</protein>
<feature type="transmembrane region" description="Helical" evidence="6">
    <location>
        <begin position="77"/>
        <end position="102"/>
    </location>
</feature>
<dbReference type="InterPro" id="IPR051401">
    <property type="entry name" value="GtrA_CellWall_Glycosyl"/>
</dbReference>
<evidence type="ECO:0000256" key="6">
    <source>
        <dbReference type="SAM" id="Phobius"/>
    </source>
</evidence>
<dbReference type="GO" id="GO:0000271">
    <property type="term" value="P:polysaccharide biosynthetic process"/>
    <property type="evidence" value="ECO:0007669"/>
    <property type="project" value="InterPro"/>
</dbReference>
<accession>A0A6N2T2V4</accession>
<feature type="transmembrane region" description="Helical" evidence="6">
    <location>
        <begin position="46"/>
        <end position="65"/>
    </location>
</feature>
<dbReference type="PANTHER" id="PTHR38459">
    <property type="entry name" value="PROPHAGE BACTOPRENOL-LINKED GLUCOSE TRANSLOCASE HOMOLOG"/>
    <property type="match status" value="1"/>
</dbReference>
<dbReference type="PANTHER" id="PTHR38459:SF1">
    <property type="entry name" value="PROPHAGE BACTOPRENOL-LINKED GLUCOSE TRANSLOCASE HOMOLOG"/>
    <property type="match status" value="1"/>
</dbReference>
<feature type="transmembrane region" description="Helical" evidence="6">
    <location>
        <begin position="122"/>
        <end position="142"/>
    </location>
</feature>
<organism evidence="8">
    <name type="scientific">Schaalia odontolytica</name>
    <dbReference type="NCBI Taxonomy" id="1660"/>
    <lineage>
        <taxon>Bacteria</taxon>
        <taxon>Bacillati</taxon>
        <taxon>Actinomycetota</taxon>
        <taxon>Actinomycetes</taxon>
        <taxon>Actinomycetales</taxon>
        <taxon>Actinomycetaceae</taxon>
        <taxon>Schaalia</taxon>
    </lineage>
</organism>
<keyword evidence="4 6" id="KW-1133">Transmembrane helix</keyword>
<evidence type="ECO:0000256" key="5">
    <source>
        <dbReference type="ARBA" id="ARBA00023136"/>
    </source>
</evidence>